<keyword evidence="2" id="KW-0560">Oxidoreductase</keyword>
<protein>
    <submittedName>
        <fullName evidence="4">Thioredoxin reductase</fullName>
    </submittedName>
</protein>
<evidence type="ECO:0000259" key="3">
    <source>
        <dbReference type="Pfam" id="PF01494"/>
    </source>
</evidence>
<dbReference type="OrthoDB" id="214187at2157"/>
<keyword evidence="5" id="KW-1185">Reference proteome</keyword>
<evidence type="ECO:0000313" key="4">
    <source>
        <dbReference type="EMBL" id="GGL48787.1"/>
    </source>
</evidence>
<dbReference type="EMBL" id="BMPG01000001">
    <property type="protein sequence ID" value="GGL48787.1"/>
    <property type="molecule type" value="Genomic_DNA"/>
</dbReference>
<dbReference type="Pfam" id="PF01494">
    <property type="entry name" value="FAD_binding_3"/>
    <property type="match status" value="1"/>
</dbReference>
<evidence type="ECO:0000256" key="1">
    <source>
        <dbReference type="ARBA" id="ARBA00022630"/>
    </source>
</evidence>
<dbReference type="AlphaFoldDB" id="A0A830F7P7"/>
<reference evidence="4" key="2">
    <citation type="submission" date="2020-09" db="EMBL/GenBank/DDBJ databases">
        <authorList>
            <person name="Sun Q."/>
            <person name="Ohkuma M."/>
        </authorList>
    </citation>
    <scope>NUCLEOTIDE SEQUENCE</scope>
    <source>
        <strain evidence="4">JCM 19596</strain>
    </source>
</reference>
<evidence type="ECO:0000256" key="2">
    <source>
        <dbReference type="ARBA" id="ARBA00023002"/>
    </source>
</evidence>
<reference evidence="4" key="1">
    <citation type="journal article" date="2014" name="Int. J. Syst. Evol. Microbiol.">
        <title>Complete genome sequence of Corynebacterium casei LMG S-19264T (=DSM 44701T), isolated from a smear-ripened cheese.</title>
        <authorList>
            <consortium name="US DOE Joint Genome Institute (JGI-PGF)"/>
            <person name="Walter F."/>
            <person name="Albersmeier A."/>
            <person name="Kalinowski J."/>
            <person name="Ruckert C."/>
        </authorList>
    </citation>
    <scope>NUCLEOTIDE SEQUENCE</scope>
    <source>
        <strain evidence="4">JCM 19596</strain>
    </source>
</reference>
<dbReference type="GO" id="GO:0071949">
    <property type="term" value="F:FAD binding"/>
    <property type="evidence" value="ECO:0007669"/>
    <property type="project" value="InterPro"/>
</dbReference>
<dbReference type="GO" id="GO:0016491">
    <property type="term" value="F:oxidoreductase activity"/>
    <property type="evidence" value="ECO:0007669"/>
    <property type="project" value="UniProtKB-KW"/>
</dbReference>
<keyword evidence="1" id="KW-0285">Flavoprotein</keyword>
<accession>A0A830F7P7</accession>
<dbReference type="Proteomes" id="UP000607197">
    <property type="component" value="Unassembled WGS sequence"/>
</dbReference>
<proteinExistence type="predicted"/>
<sequence>MTGDAFDVDVVVVGGGPSGCSAGVFLARYGFETRVFDRGVAALPRSAFLANYPGFPAGIDIETFTDLLHDHAETAGCDVVPDMVESVDHGESEGFVVETQEGREVAARYVVAASWYDGEYLRPLTGGEAFEAHEHDGDEHEHFDPDYVDADGRTPVDGLYVVAPAGQRNAQAVVAAGQGAHVARRLIKDDREREGYPPALAEHYDWLRSESEFTGDWAERPRWREWFESEIPEDYEPAEGVDLDELRETYIDAAFETKRTDEAVEALRERAHRRLLDHLDDDVIKDYLAERDERPAE</sequence>
<dbReference type="InterPro" id="IPR050097">
    <property type="entry name" value="Ferredoxin-NADP_redctase_2"/>
</dbReference>
<name>A0A830F7P7_9EURY</name>
<dbReference type="InterPro" id="IPR002938">
    <property type="entry name" value="FAD-bd"/>
</dbReference>
<evidence type="ECO:0000313" key="5">
    <source>
        <dbReference type="Proteomes" id="UP000607197"/>
    </source>
</evidence>
<dbReference type="SUPFAM" id="SSF51905">
    <property type="entry name" value="FAD/NAD(P)-binding domain"/>
    <property type="match status" value="1"/>
</dbReference>
<organism evidence="4 5">
    <name type="scientific">Halocalculus aciditolerans</name>
    <dbReference type="NCBI Taxonomy" id="1383812"/>
    <lineage>
        <taxon>Archaea</taxon>
        <taxon>Methanobacteriati</taxon>
        <taxon>Methanobacteriota</taxon>
        <taxon>Stenosarchaea group</taxon>
        <taxon>Halobacteria</taxon>
        <taxon>Halobacteriales</taxon>
        <taxon>Halobacteriaceae</taxon>
        <taxon>Halocalculus</taxon>
    </lineage>
</organism>
<comment type="caution">
    <text evidence="4">The sequence shown here is derived from an EMBL/GenBank/DDBJ whole genome shotgun (WGS) entry which is preliminary data.</text>
</comment>
<dbReference type="RefSeq" id="WP_188975270.1">
    <property type="nucleotide sequence ID" value="NZ_BMPG01000001.1"/>
</dbReference>
<dbReference type="PRINTS" id="PR00469">
    <property type="entry name" value="PNDRDTASEII"/>
</dbReference>
<dbReference type="PANTHER" id="PTHR48105">
    <property type="entry name" value="THIOREDOXIN REDUCTASE 1-RELATED-RELATED"/>
    <property type="match status" value="1"/>
</dbReference>
<gene>
    <name evidence="4" type="ORF">GCM10009039_03740</name>
</gene>
<dbReference type="Gene3D" id="3.50.50.60">
    <property type="entry name" value="FAD/NAD(P)-binding domain"/>
    <property type="match status" value="1"/>
</dbReference>
<dbReference type="InterPro" id="IPR036188">
    <property type="entry name" value="FAD/NAD-bd_sf"/>
</dbReference>
<feature type="domain" description="FAD-binding" evidence="3">
    <location>
        <begin position="7"/>
        <end position="39"/>
    </location>
</feature>